<evidence type="ECO:0000313" key="2">
    <source>
        <dbReference type="EMBL" id="KAD4059971.1"/>
    </source>
</evidence>
<dbReference type="Pfam" id="PF04306">
    <property type="entry name" value="DUF456"/>
    <property type="match status" value="1"/>
</dbReference>
<dbReference type="EMBL" id="VTFX01000001">
    <property type="protein sequence ID" value="KAD4059971.1"/>
    <property type="molecule type" value="Genomic_DNA"/>
</dbReference>
<keyword evidence="1" id="KW-0472">Membrane</keyword>
<evidence type="ECO:0000256" key="1">
    <source>
        <dbReference type="SAM" id="Phobius"/>
    </source>
</evidence>
<accession>A0A5N6MUH4</accession>
<feature type="transmembrane region" description="Helical" evidence="1">
    <location>
        <begin position="7"/>
        <end position="38"/>
    </location>
</feature>
<dbReference type="Proteomes" id="UP000326852">
    <property type="component" value="Unassembled WGS sequence"/>
</dbReference>
<evidence type="ECO:0000313" key="3">
    <source>
        <dbReference type="Proteomes" id="UP000326852"/>
    </source>
</evidence>
<proteinExistence type="predicted"/>
<organism evidence="2 3">
    <name type="scientific">Arthrobacter yangruifuii</name>
    <dbReference type="NCBI Taxonomy" id="2606616"/>
    <lineage>
        <taxon>Bacteria</taxon>
        <taxon>Bacillati</taxon>
        <taxon>Actinomycetota</taxon>
        <taxon>Actinomycetes</taxon>
        <taxon>Micrococcales</taxon>
        <taxon>Micrococcaceae</taxon>
        <taxon>Arthrobacter</taxon>
    </lineage>
</organism>
<name>A0A5N6MUH4_9MICC</name>
<comment type="caution">
    <text evidence="2">The sequence shown here is derived from an EMBL/GenBank/DDBJ whole genome shotgun (WGS) entry which is preliminary data.</text>
</comment>
<gene>
    <name evidence="2" type="ORF">GD627_02505</name>
</gene>
<dbReference type="RefSeq" id="WP_146360411.1">
    <property type="nucleotide sequence ID" value="NZ_VOAL01000001.1"/>
</dbReference>
<dbReference type="OrthoDB" id="3733714at2"/>
<keyword evidence="1" id="KW-0812">Transmembrane</keyword>
<sequence>MDPDLLVTLAAAVVIAVGLIGIVVPVLPGSILIIVALLGWALGVQSAPGWWAFGIGGVLLIAGMLASALLTGRRLKEREIPKRSIVAGVGVGIVGMFTIPAVGLFIGFAVGLLLSEWLRKRDLPTAWSSSVATLKAMGLGILAELALALTAGGLWGGAVWLHFATR</sequence>
<dbReference type="AlphaFoldDB" id="A0A5N6MUH4"/>
<feature type="transmembrane region" description="Helical" evidence="1">
    <location>
        <begin position="84"/>
        <end position="114"/>
    </location>
</feature>
<reference evidence="2 3" key="1">
    <citation type="submission" date="2019-08" db="EMBL/GenBank/DDBJ databases">
        <title>Arthrobacter sp. nov., isolated from plateau pika and Tibetan wild ass.</title>
        <authorList>
            <person name="Ge Y."/>
        </authorList>
    </citation>
    <scope>NUCLEOTIDE SEQUENCE [LARGE SCALE GENOMIC DNA]</scope>
    <source>
        <strain evidence="2 3">785</strain>
    </source>
</reference>
<keyword evidence="3" id="KW-1185">Reference proteome</keyword>
<feature type="transmembrane region" description="Helical" evidence="1">
    <location>
        <begin position="134"/>
        <end position="161"/>
    </location>
</feature>
<dbReference type="InterPro" id="IPR007403">
    <property type="entry name" value="DUF456"/>
</dbReference>
<protein>
    <submittedName>
        <fullName evidence="2">DUF456 family protein</fullName>
    </submittedName>
</protein>
<keyword evidence="1" id="KW-1133">Transmembrane helix</keyword>
<feature type="transmembrane region" description="Helical" evidence="1">
    <location>
        <begin position="50"/>
        <end position="72"/>
    </location>
</feature>